<dbReference type="EMBL" id="ML978297">
    <property type="protein sequence ID" value="KAF2024373.1"/>
    <property type="molecule type" value="Genomic_DNA"/>
</dbReference>
<dbReference type="Proteomes" id="UP000799777">
    <property type="component" value="Unassembled WGS sequence"/>
</dbReference>
<dbReference type="SUPFAM" id="SSF63829">
    <property type="entry name" value="Calcium-dependent phosphotriesterase"/>
    <property type="match status" value="1"/>
</dbReference>
<name>A0A9P4GWQ9_9PLEO</name>
<keyword evidence="3" id="KW-1185">Reference proteome</keyword>
<dbReference type="OrthoDB" id="5240432at2759"/>
<comment type="caution">
    <text evidence="2">The sequence shown here is derived from an EMBL/GenBank/DDBJ whole genome shotgun (WGS) entry which is preliminary data.</text>
</comment>
<evidence type="ECO:0000313" key="3">
    <source>
        <dbReference type="Proteomes" id="UP000799777"/>
    </source>
</evidence>
<dbReference type="InterPro" id="IPR001680">
    <property type="entry name" value="WD40_rpt"/>
</dbReference>
<feature type="repeat" description="WD" evidence="1">
    <location>
        <begin position="1"/>
        <end position="17"/>
    </location>
</feature>
<evidence type="ECO:0000256" key="1">
    <source>
        <dbReference type="PROSITE-ProRule" id="PRU00221"/>
    </source>
</evidence>
<dbReference type="Gene3D" id="2.130.10.10">
    <property type="entry name" value="YVTN repeat-like/Quinoprotein amine dehydrogenase"/>
    <property type="match status" value="1"/>
</dbReference>
<protein>
    <submittedName>
        <fullName evidence="2">Uncharacterized protein</fullName>
    </submittedName>
</protein>
<accession>A0A9P4GWQ9</accession>
<feature type="non-terminal residue" evidence="2">
    <location>
        <position position="1"/>
    </location>
</feature>
<organism evidence="2 3">
    <name type="scientific">Setomelanomma holmii</name>
    <dbReference type="NCBI Taxonomy" id="210430"/>
    <lineage>
        <taxon>Eukaryota</taxon>
        <taxon>Fungi</taxon>
        <taxon>Dikarya</taxon>
        <taxon>Ascomycota</taxon>
        <taxon>Pezizomycotina</taxon>
        <taxon>Dothideomycetes</taxon>
        <taxon>Pleosporomycetidae</taxon>
        <taxon>Pleosporales</taxon>
        <taxon>Pleosporineae</taxon>
        <taxon>Phaeosphaeriaceae</taxon>
        <taxon>Setomelanomma</taxon>
    </lineage>
</organism>
<sequence>DRTVKIWDASSGTCLHTLDAGRALSSLSFESTGTFLHTEAGTIAIPPFQVSSSTGIAASKLQYQNVSLSPDSIWIVRAGRNVLWIPSEYRPSCLAVSGALVGMGVGSGRVWCCQMNTRE</sequence>
<dbReference type="AlphaFoldDB" id="A0A9P4GWQ9"/>
<reference evidence="2" key="1">
    <citation type="journal article" date="2020" name="Stud. Mycol.">
        <title>101 Dothideomycetes genomes: a test case for predicting lifestyles and emergence of pathogens.</title>
        <authorList>
            <person name="Haridas S."/>
            <person name="Albert R."/>
            <person name="Binder M."/>
            <person name="Bloem J."/>
            <person name="Labutti K."/>
            <person name="Salamov A."/>
            <person name="Andreopoulos B."/>
            <person name="Baker S."/>
            <person name="Barry K."/>
            <person name="Bills G."/>
            <person name="Bluhm B."/>
            <person name="Cannon C."/>
            <person name="Castanera R."/>
            <person name="Culley D."/>
            <person name="Daum C."/>
            <person name="Ezra D."/>
            <person name="Gonzalez J."/>
            <person name="Henrissat B."/>
            <person name="Kuo A."/>
            <person name="Liang C."/>
            <person name="Lipzen A."/>
            <person name="Lutzoni F."/>
            <person name="Magnuson J."/>
            <person name="Mondo S."/>
            <person name="Nolan M."/>
            <person name="Ohm R."/>
            <person name="Pangilinan J."/>
            <person name="Park H.-J."/>
            <person name="Ramirez L."/>
            <person name="Alfaro M."/>
            <person name="Sun H."/>
            <person name="Tritt A."/>
            <person name="Yoshinaga Y."/>
            <person name="Zwiers L.-H."/>
            <person name="Turgeon B."/>
            <person name="Goodwin S."/>
            <person name="Spatafora J."/>
            <person name="Crous P."/>
            <person name="Grigoriev I."/>
        </authorList>
    </citation>
    <scope>NUCLEOTIDE SEQUENCE</scope>
    <source>
        <strain evidence="2">CBS 110217</strain>
    </source>
</reference>
<dbReference type="InterPro" id="IPR015943">
    <property type="entry name" value="WD40/YVTN_repeat-like_dom_sf"/>
</dbReference>
<dbReference type="PROSITE" id="PS50082">
    <property type="entry name" value="WD_REPEATS_2"/>
    <property type="match status" value="1"/>
</dbReference>
<evidence type="ECO:0000313" key="2">
    <source>
        <dbReference type="EMBL" id="KAF2024373.1"/>
    </source>
</evidence>
<keyword evidence="1" id="KW-0853">WD repeat</keyword>
<gene>
    <name evidence="2" type="ORF">EK21DRAFT_78811</name>
</gene>
<proteinExistence type="predicted"/>